<proteinExistence type="predicted"/>
<reference evidence="1" key="1">
    <citation type="journal article" date="2015" name="Nature">
        <title>Complex archaea that bridge the gap between prokaryotes and eukaryotes.</title>
        <authorList>
            <person name="Spang A."/>
            <person name="Saw J.H."/>
            <person name="Jorgensen S.L."/>
            <person name="Zaremba-Niedzwiedzka K."/>
            <person name="Martijn J."/>
            <person name="Lind A.E."/>
            <person name="van Eijk R."/>
            <person name="Schleper C."/>
            <person name="Guy L."/>
            <person name="Ettema T.J."/>
        </authorList>
    </citation>
    <scope>NUCLEOTIDE SEQUENCE</scope>
</reference>
<dbReference type="AlphaFoldDB" id="A0A0F9N9K0"/>
<gene>
    <name evidence="1" type="ORF">LCGC14_1289130</name>
</gene>
<comment type="caution">
    <text evidence="1">The sequence shown here is derived from an EMBL/GenBank/DDBJ whole genome shotgun (WGS) entry which is preliminary data.</text>
</comment>
<sequence length="92" mass="10962">MRFTRGEVVELTDEGLEYLSELSPDFVPSCRFGRIHWSEYNWVSDPTRDRRVEWYETYFLGTYVDRPVGGTNGLYINLYVRHLNKIRQLPNA</sequence>
<accession>A0A0F9N9K0</accession>
<organism evidence="1">
    <name type="scientific">marine sediment metagenome</name>
    <dbReference type="NCBI Taxonomy" id="412755"/>
    <lineage>
        <taxon>unclassified sequences</taxon>
        <taxon>metagenomes</taxon>
        <taxon>ecological metagenomes</taxon>
    </lineage>
</organism>
<evidence type="ECO:0000313" key="1">
    <source>
        <dbReference type="EMBL" id="KKM85430.1"/>
    </source>
</evidence>
<protein>
    <submittedName>
        <fullName evidence="1">Uncharacterized protein</fullName>
    </submittedName>
</protein>
<name>A0A0F9N9K0_9ZZZZ</name>
<dbReference type="EMBL" id="LAZR01007412">
    <property type="protein sequence ID" value="KKM85430.1"/>
    <property type="molecule type" value="Genomic_DNA"/>
</dbReference>